<dbReference type="OrthoDB" id="212722at2"/>
<keyword evidence="3" id="KW-1185">Reference proteome</keyword>
<feature type="domain" description="SGNH hydrolase-type esterase" evidence="1">
    <location>
        <begin position="7"/>
        <end position="173"/>
    </location>
</feature>
<dbReference type="InterPro" id="IPR036514">
    <property type="entry name" value="SGNH_hydro_sf"/>
</dbReference>
<accession>A0A143PIY4</accession>
<dbReference type="RefSeq" id="WP_110169651.1">
    <property type="nucleotide sequence ID" value="NZ_CP015136.1"/>
</dbReference>
<protein>
    <recommendedName>
        <fullName evidence="1">SGNH hydrolase-type esterase domain-containing protein</fullName>
    </recommendedName>
</protein>
<organism evidence="2 3">
    <name type="scientific">Luteitalea pratensis</name>
    <dbReference type="NCBI Taxonomy" id="1855912"/>
    <lineage>
        <taxon>Bacteria</taxon>
        <taxon>Pseudomonadati</taxon>
        <taxon>Acidobacteriota</taxon>
        <taxon>Vicinamibacteria</taxon>
        <taxon>Vicinamibacterales</taxon>
        <taxon>Vicinamibacteraceae</taxon>
        <taxon>Luteitalea</taxon>
    </lineage>
</organism>
<dbReference type="Pfam" id="PF13472">
    <property type="entry name" value="Lipase_GDSL_2"/>
    <property type="match status" value="1"/>
</dbReference>
<dbReference type="KEGG" id="abac:LuPra_00919"/>
<reference evidence="3" key="2">
    <citation type="submission" date="2016-04" db="EMBL/GenBank/DDBJ databases">
        <title>First Complete Genome Sequence of a Subdivision 6 Acidobacterium.</title>
        <authorList>
            <person name="Huang S."/>
            <person name="Vieira S."/>
            <person name="Bunk B."/>
            <person name="Riedel T."/>
            <person name="Sproeer C."/>
            <person name="Overmann J."/>
        </authorList>
    </citation>
    <scope>NUCLEOTIDE SEQUENCE [LARGE SCALE GENOMIC DNA]</scope>
    <source>
        <strain evidence="3">DSM 100886 HEG_-6_39</strain>
    </source>
</reference>
<dbReference type="Gene3D" id="3.40.50.1110">
    <property type="entry name" value="SGNH hydrolase"/>
    <property type="match status" value="1"/>
</dbReference>
<dbReference type="Proteomes" id="UP000076079">
    <property type="component" value="Chromosome"/>
</dbReference>
<dbReference type="InterPro" id="IPR013830">
    <property type="entry name" value="SGNH_hydro"/>
</dbReference>
<evidence type="ECO:0000313" key="3">
    <source>
        <dbReference type="Proteomes" id="UP000076079"/>
    </source>
</evidence>
<dbReference type="PATRIC" id="fig|1813736.3.peg.963"/>
<evidence type="ECO:0000313" key="2">
    <source>
        <dbReference type="EMBL" id="AMY07739.1"/>
    </source>
</evidence>
<dbReference type="EMBL" id="CP015136">
    <property type="protein sequence ID" value="AMY07739.1"/>
    <property type="molecule type" value="Genomic_DNA"/>
</dbReference>
<name>A0A143PIY4_LUTPR</name>
<dbReference type="AlphaFoldDB" id="A0A143PIY4"/>
<dbReference type="GO" id="GO:0016788">
    <property type="term" value="F:hydrolase activity, acting on ester bonds"/>
    <property type="evidence" value="ECO:0007669"/>
    <property type="project" value="UniProtKB-ARBA"/>
</dbReference>
<proteinExistence type="predicted"/>
<dbReference type="SUPFAM" id="SSF52266">
    <property type="entry name" value="SGNH hydrolase"/>
    <property type="match status" value="1"/>
</dbReference>
<reference evidence="2 3" key="1">
    <citation type="journal article" date="2016" name="Genome Announc.">
        <title>First Complete Genome Sequence of a Subdivision 6 Acidobacterium Strain.</title>
        <authorList>
            <person name="Huang S."/>
            <person name="Vieira S."/>
            <person name="Bunk B."/>
            <person name="Riedel T."/>
            <person name="Sproer C."/>
            <person name="Overmann J."/>
        </authorList>
    </citation>
    <scope>NUCLEOTIDE SEQUENCE [LARGE SCALE GENOMIC DNA]</scope>
    <source>
        <strain evidence="3">DSM 100886 HEG_-6_39</strain>
    </source>
</reference>
<evidence type="ECO:0000259" key="1">
    <source>
        <dbReference type="Pfam" id="PF13472"/>
    </source>
</evidence>
<gene>
    <name evidence="2" type="ORF">LuPra_00919</name>
</gene>
<sequence length="211" mass="22525">MPHVVLAGDSIFDNARYTEEGPDVVSQVRGLLPPGWEATLLAVDGATTDDVASQVGRLPEQATHLVLSVGGNNALMHIGILETPVSSMTKTVGALADIASDFERRYRVAIAACLDTALPLAVCTIYNGCFDDRVFQRLASTVLTVFNDAIIRVAIDHSLPVIDLRSVCVTREDYANPIEPSSVGGEKIARVIVGLVCETRATVPATRIIVQ</sequence>